<comment type="caution">
    <text evidence="1">The sequence shown here is derived from an EMBL/GenBank/DDBJ whole genome shotgun (WGS) entry which is preliminary data.</text>
</comment>
<dbReference type="Proteomes" id="UP000789702">
    <property type="component" value="Unassembled WGS sequence"/>
</dbReference>
<organism evidence="1 2">
    <name type="scientific">Dentiscutata heterogama</name>
    <dbReference type="NCBI Taxonomy" id="1316150"/>
    <lineage>
        <taxon>Eukaryota</taxon>
        <taxon>Fungi</taxon>
        <taxon>Fungi incertae sedis</taxon>
        <taxon>Mucoromycota</taxon>
        <taxon>Glomeromycotina</taxon>
        <taxon>Glomeromycetes</taxon>
        <taxon>Diversisporales</taxon>
        <taxon>Gigasporaceae</taxon>
        <taxon>Dentiscutata</taxon>
    </lineage>
</organism>
<dbReference type="EMBL" id="CAJVPU010048099">
    <property type="protein sequence ID" value="CAG8754924.1"/>
    <property type="molecule type" value="Genomic_DNA"/>
</dbReference>
<keyword evidence="2" id="KW-1185">Reference proteome</keyword>
<feature type="non-terminal residue" evidence="1">
    <location>
        <position position="261"/>
    </location>
</feature>
<sequence>MCVEAGRPLILTDLEIIYGSLYDLWNQNYIVVGSADDPKYYTRVALGAYANPMLYVAKTFRCILVLDEKKLRHADPPLLNRFEKQKMTINDTLTKHEDELVQQLSNWAKQMVTIFGKNTFDPKTKFSQKDLFIGFDPDETLQSLVIDVKKSNPYSSDDAILEQCKENLIAIASSDGIIRAEKSILDPEEVAYWKNVYFKKQHHDHLADQIQALLDNTDEFLVIINTFSNINTDVKACLQETIDCQVDKLSTFKTESQLQNR</sequence>
<evidence type="ECO:0000313" key="1">
    <source>
        <dbReference type="EMBL" id="CAG8754924.1"/>
    </source>
</evidence>
<gene>
    <name evidence="1" type="ORF">DHETER_LOCUS14874</name>
</gene>
<reference evidence="1" key="1">
    <citation type="submission" date="2021-06" db="EMBL/GenBank/DDBJ databases">
        <authorList>
            <person name="Kallberg Y."/>
            <person name="Tangrot J."/>
            <person name="Rosling A."/>
        </authorList>
    </citation>
    <scope>NUCLEOTIDE SEQUENCE</scope>
    <source>
        <strain evidence="1">IL203A</strain>
    </source>
</reference>
<evidence type="ECO:0000313" key="2">
    <source>
        <dbReference type="Proteomes" id="UP000789702"/>
    </source>
</evidence>
<name>A0ACA9QJ45_9GLOM</name>
<proteinExistence type="predicted"/>
<accession>A0ACA9QJ45</accession>
<protein>
    <submittedName>
        <fullName evidence="1">2170_t:CDS:1</fullName>
    </submittedName>
</protein>